<keyword evidence="1" id="KW-0812">Transmembrane</keyword>
<keyword evidence="3" id="KW-0808">Transferase</keyword>
<evidence type="ECO:0000256" key="1">
    <source>
        <dbReference type="SAM" id="Phobius"/>
    </source>
</evidence>
<dbReference type="Proteomes" id="UP000184232">
    <property type="component" value="Unassembled WGS sequence"/>
</dbReference>
<evidence type="ECO:0000259" key="2">
    <source>
        <dbReference type="Pfam" id="PF00535"/>
    </source>
</evidence>
<name>A0A1M6JBH3_9FLAO</name>
<accession>A0A1M6JBH3</accession>
<dbReference type="AlphaFoldDB" id="A0A1M6JBH3"/>
<sequence>MQQKVVVIIVTYNGSNWLNKCLQSLQKSVMPISVIAVDNASTDNSVEILKQFSFVEVIQSETNLGFGKANNIGIQKALEQNFDYYFLLNQDAWIESDAIQNLVEVASQNENFGIVSPMHFSPDEISLDVNFEMYWNRKTNSISSEIDEVPFINAAAWLLSRKVIEKVGYFEPLFNHYGEDRNYTDRVHYHGFKTVVVKNSKIYHDRIITRSFQKDVNQSKYKMLAEVLNVNHNYIDGLLNAFRNVIGLPKYFSKYYSTSKVFSMFWQLLGYYILLKFHFFTLFKARKSYK</sequence>
<evidence type="ECO:0000313" key="4">
    <source>
        <dbReference type="Proteomes" id="UP000184232"/>
    </source>
</evidence>
<feature type="transmembrane region" description="Helical" evidence="1">
    <location>
        <begin position="264"/>
        <end position="283"/>
    </location>
</feature>
<keyword evidence="1" id="KW-0472">Membrane</keyword>
<reference evidence="3 4" key="1">
    <citation type="submission" date="2016-11" db="EMBL/GenBank/DDBJ databases">
        <authorList>
            <person name="Jaros S."/>
            <person name="Januszkiewicz K."/>
            <person name="Wedrychowicz H."/>
        </authorList>
    </citation>
    <scope>NUCLEOTIDE SEQUENCE [LARGE SCALE GENOMIC DNA]</scope>
    <source>
        <strain evidence="3 4">DSM 22807</strain>
    </source>
</reference>
<dbReference type="PANTHER" id="PTHR43179">
    <property type="entry name" value="RHAMNOSYLTRANSFERASE WBBL"/>
    <property type="match status" value="1"/>
</dbReference>
<keyword evidence="1" id="KW-1133">Transmembrane helix</keyword>
<dbReference type="EMBL" id="FQZH01000003">
    <property type="protein sequence ID" value="SHJ43964.1"/>
    <property type="molecule type" value="Genomic_DNA"/>
</dbReference>
<dbReference type="PANTHER" id="PTHR43179:SF7">
    <property type="entry name" value="RHAMNOSYLTRANSFERASE WBBL"/>
    <property type="match status" value="1"/>
</dbReference>
<dbReference type="InterPro" id="IPR029044">
    <property type="entry name" value="Nucleotide-diphossugar_trans"/>
</dbReference>
<dbReference type="STRING" id="683124.SAMN05444337_2030"/>
<proteinExistence type="predicted"/>
<dbReference type="InterPro" id="IPR001173">
    <property type="entry name" value="Glyco_trans_2-like"/>
</dbReference>
<gene>
    <name evidence="3" type="ORF">SAMN05444337_2030</name>
</gene>
<dbReference type="Gene3D" id="3.90.550.10">
    <property type="entry name" value="Spore Coat Polysaccharide Biosynthesis Protein SpsA, Chain A"/>
    <property type="match status" value="1"/>
</dbReference>
<dbReference type="SUPFAM" id="SSF53448">
    <property type="entry name" value="Nucleotide-diphospho-sugar transferases"/>
    <property type="match status" value="1"/>
</dbReference>
<dbReference type="RefSeq" id="WP_072784596.1">
    <property type="nucleotide sequence ID" value="NZ_CP045292.1"/>
</dbReference>
<protein>
    <submittedName>
        <fullName evidence="3">Glycosyltransferase, GT2 family</fullName>
    </submittedName>
</protein>
<dbReference type="CDD" id="cd04186">
    <property type="entry name" value="GT_2_like_c"/>
    <property type="match status" value="1"/>
</dbReference>
<dbReference type="GO" id="GO:0016740">
    <property type="term" value="F:transferase activity"/>
    <property type="evidence" value="ECO:0007669"/>
    <property type="project" value="UniProtKB-KW"/>
</dbReference>
<organism evidence="3 4">
    <name type="scientific">Flavobacterium haoranii</name>
    <dbReference type="NCBI Taxonomy" id="683124"/>
    <lineage>
        <taxon>Bacteria</taxon>
        <taxon>Pseudomonadati</taxon>
        <taxon>Bacteroidota</taxon>
        <taxon>Flavobacteriia</taxon>
        <taxon>Flavobacteriales</taxon>
        <taxon>Flavobacteriaceae</taxon>
        <taxon>Flavobacterium</taxon>
    </lineage>
</organism>
<evidence type="ECO:0000313" key="3">
    <source>
        <dbReference type="EMBL" id="SHJ43964.1"/>
    </source>
</evidence>
<keyword evidence="4" id="KW-1185">Reference proteome</keyword>
<dbReference type="Pfam" id="PF00535">
    <property type="entry name" value="Glycos_transf_2"/>
    <property type="match status" value="1"/>
</dbReference>
<dbReference type="OrthoDB" id="9771846at2"/>
<feature type="domain" description="Glycosyltransferase 2-like" evidence="2">
    <location>
        <begin position="7"/>
        <end position="167"/>
    </location>
</feature>